<dbReference type="EMBL" id="QTQX01000031">
    <property type="protein sequence ID" value="RQT18973.1"/>
    <property type="molecule type" value="Genomic_DNA"/>
</dbReference>
<feature type="compositionally biased region" description="Basic and acidic residues" evidence="1">
    <location>
        <begin position="139"/>
        <end position="150"/>
    </location>
</feature>
<reference evidence="2 3" key="1">
    <citation type="submission" date="2018-08" db="EMBL/GenBank/DDBJ databases">
        <title>Comparative analysis of Burkholderia isolates from Puerto Rico.</title>
        <authorList>
            <person name="Hall C."/>
            <person name="Sahl J."/>
            <person name="Wagner D."/>
        </authorList>
    </citation>
    <scope>NUCLEOTIDE SEQUENCE [LARGE SCALE GENOMIC DNA]</scope>
    <source>
        <strain evidence="2 3">Bp9001</strain>
    </source>
</reference>
<dbReference type="InterPro" id="IPR025421">
    <property type="entry name" value="DUF4148"/>
</dbReference>
<dbReference type="Proteomes" id="UP000269271">
    <property type="component" value="Unassembled WGS sequence"/>
</dbReference>
<gene>
    <name evidence="2" type="ORF">DF037_34505</name>
</gene>
<accession>A0A3N8P9V7</accession>
<dbReference type="AlphaFoldDB" id="A0A3N8P9V7"/>
<organism evidence="2 3">
    <name type="scientific">Burkholderia contaminans</name>
    <dbReference type="NCBI Taxonomy" id="488447"/>
    <lineage>
        <taxon>Bacteria</taxon>
        <taxon>Pseudomonadati</taxon>
        <taxon>Pseudomonadota</taxon>
        <taxon>Betaproteobacteria</taxon>
        <taxon>Burkholderiales</taxon>
        <taxon>Burkholderiaceae</taxon>
        <taxon>Burkholderia</taxon>
        <taxon>Burkholderia cepacia complex</taxon>
    </lineage>
</organism>
<name>A0A3N8P9V7_9BURK</name>
<evidence type="ECO:0000313" key="2">
    <source>
        <dbReference type="EMBL" id="RQT18973.1"/>
    </source>
</evidence>
<feature type="region of interest" description="Disordered" evidence="1">
    <location>
        <begin position="120"/>
        <end position="150"/>
    </location>
</feature>
<protein>
    <submittedName>
        <fullName evidence="2">DUF4148 domain-containing protein</fullName>
    </submittedName>
</protein>
<dbReference type="Pfam" id="PF13663">
    <property type="entry name" value="DUF4148"/>
    <property type="match status" value="1"/>
</dbReference>
<evidence type="ECO:0000313" key="3">
    <source>
        <dbReference type="Proteomes" id="UP000269271"/>
    </source>
</evidence>
<proteinExistence type="predicted"/>
<sequence length="150" mass="16961">MHKRNFNLICRFPLFIVNRILRFGCQACPAGCESHVFVLEMRNFIERPIMNLKLKLLALSLAVLSPVASFAQSDNAPLTRTQVRAQLIQIEKAGYFPQRKDPNYPDALLAAERRISLERTGSGVGSDPANQTASGQHVWKSDESQLYRHH</sequence>
<evidence type="ECO:0000256" key="1">
    <source>
        <dbReference type="SAM" id="MobiDB-lite"/>
    </source>
</evidence>
<comment type="caution">
    <text evidence="2">The sequence shown here is derived from an EMBL/GenBank/DDBJ whole genome shotgun (WGS) entry which is preliminary data.</text>
</comment>